<dbReference type="NCBIfam" id="NF006297">
    <property type="entry name" value="PRK08486.1"/>
    <property type="match status" value="1"/>
</dbReference>
<dbReference type="RefSeq" id="WP_086333617.1">
    <property type="nucleotide sequence ID" value="NZ_CP018791.1"/>
</dbReference>
<protein>
    <recommendedName>
        <fullName evidence="2 3">Single-stranded DNA-binding protein</fullName>
        <shortName evidence="2">SSB</shortName>
    </recommendedName>
</protein>
<dbReference type="EMBL" id="CP018791">
    <property type="protein sequence ID" value="ARR02153.1"/>
    <property type="molecule type" value="Genomic_DNA"/>
</dbReference>
<dbReference type="GO" id="GO:0006310">
    <property type="term" value="P:DNA recombination"/>
    <property type="evidence" value="ECO:0007669"/>
    <property type="project" value="UniProtKB-UniRule"/>
</dbReference>
<dbReference type="GO" id="GO:0003697">
    <property type="term" value="F:single-stranded DNA binding"/>
    <property type="evidence" value="ECO:0007669"/>
    <property type="project" value="UniProtKB-UniRule"/>
</dbReference>
<dbReference type="PROSITE" id="PS50935">
    <property type="entry name" value="SSB"/>
    <property type="match status" value="1"/>
</dbReference>
<dbReference type="SUPFAM" id="SSF50249">
    <property type="entry name" value="Nucleic acid-binding proteins"/>
    <property type="match status" value="1"/>
</dbReference>
<evidence type="ECO:0000256" key="2">
    <source>
        <dbReference type="HAMAP-Rule" id="MF_00984"/>
    </source>
</evidence>
<comment type="subunit">
    <text evidence="2">Homotetramer.</text>
</comment>
<evidence type="ECO:0000256" key="4">
    <source>
        <dbReference type="SAM" id="MobiDB-lite"/>
    </source>
</evidence>
<organism evidence="5 6">
    <name type="scientific">Campylobacter vicugnae</name>
    <dbReference type="NCBI Taxonomy" id="1660076"/>
    <lineage>
        <taxon>Bacteria</taxon>
        <taxon>Pseudomonadati</taxon>
        <taxon>Campylobacterota</taxon>
        <taxon>Epsilonproteobacteria</taxon>
        <taxon>Campylobacterales</taxon>
        <taxon>Campylobacteraceae</taxon>
        <taxon>Campylobacter</taxon>
    </lineage>
</organism>
<evidence type="ECO:0000313" key="5">
    <source>
        <dbReference type="EMBL" id="ARR02153.1"/>
    </source>
</evidence>
<sequence length="206" mass="23460">MFNKVVLVGNLTRNIELRYIQSGTAVGSTGIAVNRKFSVNGEKRDETCFIDITFFGRQAEVANQYLNKGSKVLIEGRLKFDSWQDQNGQNRSKHSIVVENMEMLGGQQNQGGFNRDGNESNSYNGGYGTNSYNQNREYQQNNGGFNKEFNQNSNYSQTNSFSQKQPIMEPYQEKVPEIDIDADMKYDSKPAKSNFDYSTEDEEIPF</sequence>
<dbReference type="Pfam" id="PF00436">
    <property type="entry name" value="SSB"/>
    <property type="match status" value="1"/>
</dbReference>
<evidence type="ECO:0000256" key="3">
    <source>
        <dbReference type="RuleBase" id="RU000524"/>
    </source>
</evidence>
<feature type="compositionally biased region" description="Low complexity" evidence="4">
    <location>
        <begin position="119"/>
        <end position="135"/>
    </location>
</feature>
<evidence type="ECO:0000256" key="1">
    <source>
        <dbReference type="ARBA" id="ARBA00023125"/>
    </source>
</evidence>
<dbReference type="InterPro" id="IPR000424">
    <property type="entry name" value="Primosome_PriB/ssb"/>
</dbReference>
<dbReference type="GO" id="GO:0006281">
    <property type="term" value="P:DNA repair"/>
    <property type="evidence" value="ECO:0007669"/>
    <property type="project" value="UniProtKB-UniRule"/>
</dbReference>
<keyword evidence="2" id="KW-0235">DNA replication</keyword>
<dbReference type="AlphaFoldDB" id="A0A1X9T119"/>
<feature type="region of interest" description="Disordered" evidence="4">
    <location>
        <begin position="106"/>
        <end position="171"/>
    </location>
</feature>
<keyword evidence="2" id="KW-0233">DNA recombination</keyword>
<dbReference type="GO" id="GO:0009295">
    <property type="term" value="C:nucleoid"/>
    <property type="evidence" value="ECO:0007669"/>
    <property type="project" value="TreeGrafter"/>
</dbReference>
<dbReference type="InterPro" id="IPR012340">
    <property type="entry name" value="NA-bd_OB-fold"/>
</dbReference>
<dbReference type="Proteomes" id="UP000194265">
    <property type="component" value="Chromosome"/>
</dbReference>
<dbReference type="InterPro" id="IPR011344">
    <property type="entry name" value="ssDNA-bd"/>
</dbReference>
<dbReference type="NCBIfam" id="TIGR00621">
    <property type="entry name" value="ssb"/>
    <property type="match status" value="1"/>
</dbReference>
<accession>A0A1X9T119</accession>
<dbReference type="HAMAP" id="MF_00984">
    <property type="entry name" value="SSB"/>
    <property type="match status" value="1"/>
</dbReference>
<feature type="region of interest" description="Disordered" evidence="4">
    <location>
        <begin position="186"/>
        <end position="206"/>
    </location>
</feature>
<keyword evidence="1 2" id="KW-0238">DNA-binding</keyword>
<proteinExistence type="inferred from homology"/>
<dbReference type="OrthoDB" id="9809878at2"/>
<comment type="caution">
    <text evidence="2">Lacks conserved residue(s) required for the propagation of feature annotation.</text>
</comment>
<gene>
    <name evidence="5" type="primary">ssb</name>
    <name evidence="5" type="ORF">CVIC8964_0740</name>
</gene>
<keyword evidence="2" id="KW-0234">DNA repair</keyword>
<dbReference type="PANTHER" id="PTHR10302:SF27">
    <property type="entry name" value="SINGLE-STRANDED DNA-BINDING PROTEIN"/>
    <property type="match status" value="1"/>
</dbReference>
<reference evidence="5 6" key="1">
    <citation type="journal article" date="2017" name="Genome Biol. Evol.">
        <title>Comparative Genomic Analysis Identifies a Campylobacter Clade Deficient in Selenium Metabolism.</title>
        <authorList>
            <person name="Miller W.G."/>
            <person name="Yee E."/>
            <person name="Lopes B.S."/>
            <person name="Chapman M.H."/>
            <person name="Huynh S."/>
            <person name="Bono J.L."/>
            <person name="Parker C.T."/>
            <person name="Strachan N.J.C."/>
            <person name="Forbes K.J."/>
        </authorList>
    </citation>
    <scope>NUCLEOTIDE SEQUENCE [LARGE SCALE GENOMIC DNA]</scope>
    <source>
        <strain evidence="5 6">RM8964</strain>
    </source>
</reference>
<dbReference type="PANTHER" id="PTHR10302">
    <property type="entry name" value="SINGLE-STRANDED DNA-BINDING PROTEIN"/>
    <property type="match status" value="1"/>
</dbReference>
<comment type="function">
    <text evidence="2">Plays an important role in DNA replication, recombination and repair. Binds to ssDNA and to an array of partner proteins to recruit them to their sites of action during DNA metabolism.</text>
</comment>
<dbReference type="CDD" id="cd04496">
    <property type="entry name" value="SSB_OBF"/>
    <property type="match status" value="1"/>
</dbReference>
<feature type="compositionally biased region" description="Polar residues" evidence="4">
    <location>
        <begin position="136"/>
        <end position="165"/>
    </location>
</feature>
<name>A0A1X9T119_9BACT</name>
<dbReference type="Gene3D" id="2.40.50.140">
    <property type="entry name" value="Nucleic acid-binding proteins"/>
    <property type="match status" value="1"/>
</dbReference>
<feature type="short sequence motif" description="Important for interaction with partner proteins" evidence="2">
    <location>
        <begin position="201"/>
        <end position="206"/>
    </location>
</feature>
<dbReference type="STRING" id="1660074.CVIC8964_0740"/>
<dbReference type="GO" id="GO:0006260">
    <property type="term" value="P:DNA replication"/>
    <property type="evidence" value="ECO:0007669"/>
    <property type="project" value="UniProtKB-UniRule"/>
</dbReference>
<evidence type="ECO:0000313" key="6">
    <source>
        <dbReference type="Proteomes" id="UP000194265"/>
    </source>
</evidence>
<keyword evidence="2" id="KW-0227">DNA damage</keyword>